<dbReference type="InterPro" id="IPR029044">
    <property type="entry name" value="Nucleotide-diphossugar_trans"/>
</dbReference>
<evidence type="ECO:0000259" key="5">
    <source>
        <dbReference type="Pfam" id="PF17994"/>
    </source>
</evidence>
<dbReference type="EMBL" id="FNHE01000001">
    <property type="protein sequence ID" value="SDL60302.1"/>
    <property type="molecule type" value="Genomic_DNA"/>
</dbReference>
<dbReference type="STRING" id="1137991.SAMN05660642_00393"/>
<dbReference type="InterPro" id="IPR045699">
    <property type="entry name" value="GlfT2_C"/>
</dbReference>
<protein>
    <submittedName>
        <fullName evidence="7">Galactofuranosylgalactofuranosylrhamnosyl-N-acetylglucosaminyl-diphospho-decaprenol beta-1,5/1,6-galactofuranosyltransferase</fullName>
    </submittedName>
</protein>
<dbReference type="RefSeq" id="WP_091213048.1">
    <property type="nucleotide sequence ID" value="NZ_FNHE01000001.1"/>
</dbReference>
<keyword evidence="8" id="KW-1185">Reference proteome</keyword>
<gene>
    <name evidence="7" type="ORF">SAMN05660642_00393</name>
</gene>
<dbReference type="AlphaFoldDB" id="A0A1G9LEB8"/>
<dbReference type="Gene3D" id="3.90.550.60">
    <property type="match status" value="1"/>
</dbReference>
<sequence length="639" mass="71439">MTTTEVSPDVVADLAAEDLAPGRAVTLLQRVLMPRVADPRKVRALYLDEVRSEKVHVTSRSTGHLSAGDEVSFATYFNAFPAGYWRRWTSLTSITLQLRVSGTCRIDVYRTKGNGDVLHALGTTVEGTGRTVELDLDLTPFVEGGWYWFDVTADEDTIIEDAGWYADREPLRPGRLAVGICTFNRPVDCVAALQTVAADPVLGAELAAVVVADQGNLKVRDEASFPEVAGLLGDRLHLVEQGNLGGSGGFARAMHETLTRTDATHLVFLDDDVQLEADSLHRALTFARFTDEPTLVGGQMLTLQDRSVLHTMGESVDRRLMRYRPAPYAAVGHDFAHWSLRDARHLHRRVDVDYNAWWMCLIPREVAEEIGLPLPLFIKWDDAEYGLRAGAAGYRTVTLPGAAIWHLSWTDKDDSTDWQAYFHARNQLVIAALHSPLKRAEDIVKENIRADIRHLFRLEYSAVALHLKAYRDFLAGPDNLFPQLPGVLAEVRAERARYSDGQVITERSRIPLPRMGQDATEGMVHPPVAKRAIARAALQALRNNVRPVQDGEDRPQVELPARDAQWFVLAQLDSASVATADGRGVTVRRRDPATFWRLARESVRLNLEIARRFPRAKQQYRDSYADLTSAQNWEKVFTS</sequence>
<evidence type="ECO:0000313" key="7">
    <source>
        <dbReference type="EMBL" id="SDL60302.1"/>
    </source>
</evidence>
<comment type="similarity">
    <text evidence="2">Belongs to the glycosyltransferase 2 family.</text>
</comment>
<dbReference type="SUPFAM" id="SSF53448">
    <property type="entry name" value="Nucleotide-diphospho-sugar transferases"/>
    <property type="match status" value="1"/>
</dbReference>
<dbReference type="PANTHER" id="PTHR43179:SF12">
    <property type="entry name" value="GALACTOFURANOSYLTRANSFERASE GLFT2"/>
    <property type="match status" value="1"/>
</dbReference>
<dbReference type="Pfam" id="PF19320">
    <property type="entry name" value="GlfT2_domain3"/>
    <property type="match status" value="1"/>
</dbReference>
<evidence type="ECO:0000256" key="1">
    <source>
        <dbReference type="ARBA" id="ARBA00004776"/>
    </source>
</evidence>
<name>A0A1G9LEB8_9ACTN</name>
<accession>A0A1G9LEB8</accession>
<keyword evidence="3" id="KW-0328">Glycosyltransferase</keyword>
<feature type="domain" description="Galactofuranosyltransferase-2 C-terminal" evidence="6">
    <location>
        <begin position="443"/>
        <end position="638"/>
    </location>
</feature>
<proteinExistence type="inferred from homology"/>
<evidence type="ECO:0000256" key="2">
    <source>
        <dbReference type="ARBA" id="ARBA00006739"/>
    </source>
</evidence>
<comment type="pathway">
    <text evidence="1">Cell wall biogenesis; cell wall polysaccharide biosynthesis.</text>
</comment>
<dbReference type="Proteomes" id="UP000198680">
    <property type="component" value="Unassembled WGS sequence"/>
</dbReference>
<evidence type="ECO:0000256" key="3">
    <source>
        <dbReference type="ARBA" id="ARBA00022676"/>
    </source>
</evidence>
<dbReference type="PANTHER" id="PTHR43179">
    <property type="entry name" value="RHAMNOSYLTRANSFERASE WBBL"/>
    <property type="match status" value="1"/>
</dbReference>
<feature type="domain" description="Galactofuranosyltransferase GlfT2 N-terminal" evidence="5">
    <location>
        <begin position="28"/>
        <end position="167"/>
    </location>
</feature>
<dbReference type="OrthoDB" id="3225550at2"/>
<dbReference type="InterPro" id="IPR040492">
    <property type="entry name" value="GlfT2_N"/>
</dbReference>
<organism evidence="7 8">
    <name type="scientific">Geodermatophilus siccatus</name>
    <dbReference type="NCBI Taxonomy" id="1137991"/>
    <lineage>
        <taxon>Bacteria</taxon>
        <taxon>Bacillati</taxon>
        <taxon>Actinomycetota</taxon>
        <taxon>Actinomycetes</taxon>
        <taxon>Geodermatophilales</taxon>
        <taxon>Geodermatophilaceae</taxon>
        <taxon>Geodermatophilus</taxon>
    </lineage>
</organism>
<reference evidence="8" key="1">
    <citation type="submission" date="2016-10" db="EMBL/GenBank/DDBJ databases">
        <authorList>
            <person name="Varghese N."/>
            <person name="Submissions S."/>
        </authorList>
    </citation>
    <scope>NUCLEOTIDE SEQUENCE [LARGE SCALE GENOMIC DNA]</scope>
    <source>
        <strain evidence="8">DSM 45419</strain>
    </source>
</reference>
<dbReference type="GO" id="GO:0016757">
    <property type="term" value="F:glycosyltransferase activity"/>
    <property type="evidence" value="ECO:0007669"/>
    <property type="project" value="UniProtKB-KW"/>
</dbReference>
<keyword evidence="4 7" id="KW-0808">Transferase</keyword>
<dbReference type="Pfam" id="PF13641">
    <property type="entry name" value="Glyco_tranf_2_3"/>
    <property type="match status" value="1"/>
</dbReference>
<evidence type="ECO:0000256" key="4">
    <source>
        <dbReference type="ARBA" id="ARBA00022679"/>
    </source>
</evidence>
<dbReference type="Pfam" id="PF17994">
    <property type="entry name" value="Glft2_N"/>
    <property type="match status" value="1"/>
</dbReference>
<evidence type="ECO:0000313" key="8">
    <source>
        <dbReference type="Proteomes" id="UP000198680"/>
    </source>
</evidence>
<evidence type="ECO:0000259" key="6">
    <source>
        <dbReference type="Pfam" id="PF19320"/>
    </source>
</evidence>